<dbReference type="Pfam" id="PF13196">
    <property type="entry name" value="DUF4012"/>
    <property type="match status" value="1"/>
</dbReference>
<gene>
    <name evidence="2" type="ORF">E7Z79_01940</name>
</gene>
<dbReference type="EMBL" id="SUTK01000005">
    <property type="protein sequence ID" value="MBE6501186.1"/>
    <property type="molecule type" value="Genomic_DNA"/>
</dbReference>
<accession>A0A8T3V6E0</accession>
<evidence type="ECO:0000313" key="2">
    <source>
        <dbReference type="EMBL" id="MBE6501186.1"/>
    </source>
</evidence>
<evidence type="ECO:0000256" key="1">
    <source>
        <dbReference type="SAM" id="Phobius"/>
    </source>
</evidence>
<dbReference type="RefSeq" id="WP_303738301.1">
    <property type="nucleotide sequence ID" value="NZ_SUTK01000005.1"/>
</dbReference>
<name>A0A8T3V6E0_9EURY</name>
<keyword evidence="1" id="KW-0812">Transmembrane</keyword>
<reference evidence="2" key="1">
    <citation type="submission" date="2019-04" db="EMBL/GenBank/DDBJ databases">
        <title>Evolution of Biomass-Degrading Anaerobic Consortia Revealed by Metagenomics.</title>
        <authorList>
            <person name="Peng X."/>
        </authorList>
    </citation>
    <scope>NUCLEOTIDE SEQUENCE</scope>
    <source>
        <strain evidence="2">SIG18</strain>
    </source>
</reference>
<keyword evidence="1" id="KW-0472">Membrane</keyword>
<proteinExistence type="predicted"/>
<dbReference type="AlphaFoldDB" id="A0A8T3V6E0"/>
<evidence type="ECO:0000313" key="3">
    <source>
        <dbReference type="Proteomes" id="UP000783037"/>
    </source>
</evidence>
<organism evidence="2 3">
    <name type="scientific">Methanobrevibacter thaueri</name>
    <dbReference type="NCBI Taxonomy" id="190975"/>
    <lineage>
        <taxon>Archaea</taxon>
        <taxon>Methanobacteriati</taxon>
        <taxon>Methanobacteriota</taxon>
        <taxon>Methanomada group</taxon>
        <taxon>Methanobacteria</taxon>
        <taxon>Methanobacteriales</taxon>
        <taxon>Methanobacteriaceae</taxon>
        <taxon>Methanobrevibacter</taxon>
    </lineage>
</organism>
<comment type="caution">
    <text evidence="2">The sequence shown here is derived from an EMBL/GenBank/DDBJ whole genome shotgun (WGS) entry which is preliminary data.</text>
</comment>
<keyword evidence="1" id="KW-1133">Transmembrane helix</keyword>
<dbReference type="Proteomes" id="UP000783037">
    <property type="component" value="Unassembled WGS sequence"/>
</dbReference>
<feature type="transmembrane region" description="Helical" evidence="1">
    <location>
        <begin position="7"/>
        <end position="29"/>
    </location>
</feature>
<dbReference type="InterPro" id="IPR025101">
    <property type="entry name" value="DUF4012"/>
</dbReference>
<sequence length="238" mass="25121">MDRTRRLIILILVVILIGLMAIIAGALFIGHDSELTHGNKNILVCAIDESESRPGMGACDMAFIVNLQDGTLKNYTPFYPGDMTHPTASEPQEAQAQGAGSALLLHDAFWDADNQKGLQFAKEIVEYRTNTKIDSVVAINSQALDAILSAAGPLEIDGKITNASGIDIIREDDGSGVSRGDAVIKVVKAVANAASGNPGVKSAMINAALDQYSKGNIVMDDQGDFAGLLASKGFESIF</sequence>
<protein>
    <submittedName>
        <fullName evidence="2">DUF4012 domain-containing protein</fullName>
    </submittedName>
</protein>